<feature type="compositionally biased region" description="Low complexity" evidence="5">
    <location>
        <begin position="370"/>
        <end position="379"/>
    </location>
</feature>
<evidence type="ECO:0000256" key="2">
    <source>
        <dbReference type="ARBA" id="ARBA00022538"/>
    </source>
</evidence>
<keyword evidence="1" id="KW-0813">Transport</keyword>
<keyword evidence="3" id="KW-0630">Potassium</keyword>
<evidence type="ECO:0000313" key="8">
    <source>
        <dbReference type="Proteomes" id="UP001472677"/>
    </source>
</evidence>
<dbReference type="Gene3D" id="3.40.50.12370">
    <property type="match status" value="1"/>
</dbReference>
<feature type="domain" description="Cation/H(+) antiporter C-terminal" evidence="6">
    <location>
        <begin position="218"/>
        <end position="360"/>
    </location>
</feature>
<dbReference type="PANTHER" id="PTHR32468:SF109">
    <property type="entry name" value="CATION_H(+) ANTIPORTER 24-RELATED"/>
    <property type="match status" value="1"/>
</dbReference>
<dbReference type="Pfam" id="PF23259">
    <property type="entry name" value="CHX17_C"/>
    <property type="match status" value="1"/>
</dbReference>
<keyword evidence="4" id="KW-0406">Ion transport</keyword>
<dbReference type="InterPro" id="IPR050794">
    <property type="entry name" value="CPA2_transporter"/>
</dbReference>
<keyword evidence="8" id="KW-1185">Reference proteome</keyword>
<dbReference type="InterPro" id="IPR057290">
    <property type="entry name" value="CHX17_C"/>
</dbReference>
<evidence type="ECO:0000256" key="1">
    <source>
        <dbReference type="ARBA" id="ARBA00022448"/>
    </source>
</evidence>
<feature type="region of interest" description="Disordered" evidence="5">
    <location>
        <begin position="368"/>
        <end position="388"/>
    </location>
</feature>
<reference evidence="7 8" key="1">
    <citation type="journal article" date="2024" name="G3 (Bethesda)">
        <title>Genome assembly of Hibiscus sabdariffa L. provides insights into metabolisms of medicinal natural products.</title>
        <authorList>
            <person name="Kim T."/>
        </authorList>
    </citation>
    <scope>NUCLEOTIDE SEQUENCE [LARGE SCALE GENOMIC DNA]</scope>
    <source>
        <strain evidence="7">TK-2024</strain>
        <tissue evidence="7">Old leaves</tissue>
    </source>
</reference>
<keyword evidence="2" id="KW-0633">Potassium transport</keyword>
<evidence type="ECO:0000256" key="5">
    <source>
        <dbReference type="SAM" id="MobiDB-lite"/>
    </source>
</evidence>
<dbReference type="EMBL" id="JBBPBM010000079">
    <property type="protein sequence ID" value="KAK8511200.1"/>
    <property type="molecule type" value="Genomic_DNA"/>
</dbReference>
<accession>A0ABR2BVP7</accession>
<evidence type="ECO:0000259" key="6">
    <source>
        <dbReference type="Pfam" id="PF23259"/>
    </source>
</evidence>
<evidence type="ECO:0000256" key="4">
    <source>
        <dbReference type="ARBA" id="ARBA00023065"/>
    </source>
</evidence>
<dbReference type="PANTHER" id="PTHR32468">
    <property type="entry name" value="CATION/H + ANTIPORTER"/>
    <property type="match status" value="1"/>
</dbReference>
<proteinExistence type="predicted"/>
<protein>
    <recommendedName>
        <fullName evidence="6">Cation/H(+) antiporter C-terminal domain-containing protein</fullName>
    </recommendedName>
</protein>
<name>A0ABR2BVP7_9ROSI</name>
<comment type="caution">
    <text evidence="7">The sequence shown here is derived from an EMBL/GenBank/DDBJ whole genome shotgun (WGS) entry which is preliminary data.</text>
</comment>
<evidence type="ECO:0000256" key="3">
    <source>
        <dbReference type="ARBA" id="ARBA00022958"/>
    </source>
</evidence>
<evidence type="ECO:0000313" key="7">
    <source>
        <dbReference type="EMBL" id="KAK8511200.1"/>
    </source>
</evidence>
<organism evidence="7 8">
    <name type="scientific">Hibiscus sabdariffa</name>
    <name type="common">roselle</name>
    <dbReference type="NCBI Taxonomy" id="183260"/>
    <lineage>
        <taxon>Eukaryota</taxon>
        <taxon>Viridiplantae</taxon>
        <taxon>Streptophyta</taxon>
        <taxon>Embryophyta</taxon>
        <taxon>Tracheophyta</taxon>
        <taxon>Spermatophyta</taxon>
        <taxon>Magnoliopsida</taxon>
        <taxon>eudicotyledons</taxon>
        <taxon>Gunneridae</taxon>
        <taxon>Pentapetalae</taxon>
        <taxon>rosids</taxon>
        <taxon>malvids</taxon>
        <taxon>Malvales</taxon>
        <taxon>Malvaceae</taxon>
        <taxon>Malvoideae</taxon>
        <taxon>Hibiscus</taxon>
    </lineage>
</organism>
<dbReference type="Proteomes" id="UP001472677">
    <property type="component" value="Unassembled WGS sequence"/>
</dbReference>
<gene>
    <name evidence="7" type="ORF">V6N12_033480</name>
</gene>
<sequence length="388" mass="43289">MLVYSTVILMGIITPLLSILYDPSKPYMVSQRRTIQHTAPNDHLRILVCIKDKQHLSGIVNLLHVSYPTVQNPFAINVFYHVELIGRGNPLFIEHQYQELGELVTRFPDWETIHHALCLFQEGREDCVDLEFFSASTARITMYQNVCNLALKSNTVIIILPLEKKIDGGLAAAEQWGGGNQSVIIQVLENAPCSVGLLVDKAEQRQVLQQPSHHNFIVLFLGGPDSREALSYSGRMATNPNVSLTVLRFLVLNGEGDDQLQKKLDDGVVTLFWVQNERNERVSYTELVVRNGADTIAAILEAAKERYYDMWIVGRKQGINPGLLEGLSTWTENQQELGIIGDYVSSADSVNADSVLVIQKQVMIGKASNTSTGGSTLSSLRRRTLSRR</sequence>